<keyword evidence="1" id="KW-0812">Transmembrane</keyword>
<dbReference type="STRING" id="1221500.ABE65_013955"/>
<evidence type="ECO:0000256" key="1">
    <source>
        <dbReference type="SAM" id="Phobius"/>
    </source>
</evidence>
<accession>A0A160IQ39</accession>
<organism evidence="2 3">
    <name type="scientific">Fictibacillus phosphorivorans</name>
    <dbReference type="NCBI Taxonomy" id="1221500"/>
    <lineage>
        <taxon>Bacteria</taxon>
        <taxon>Bacillati</taxon>
        <taxon>Bacillota</taxon>
        <taxon>Bacilli</taxon>
        <taxon>Bacillales</taxon>
        <taxon>Fictibacillaceae</taxon>
        <taxon>Fictibacillus</taxon>
    </lineage>
</organism>
<feature type="transmembrane region" description="Helical" evidence="1">
    <location>
        <begin position="6"/>
        <end position="25"/>
    </location>
</feature>
<reference evidence="2 3" key="1">
    <citation type="submission" date="2016-04" db="EMBL/GenBank/DDBJ databases">
        <title>Complete genome sequence of Fictibacillus phosphorivorans G25-29, a strain toxic to nematodes.</title>
        <authorList>
            <person name="Zheng Z."/>
        </authorList>
    </citation>
    <scope>NUCLEOTIDE SEQUENCE [LARGE SCALE GENOMIC DNA]</scope>
    <source>
        <strain evidence="2 3">G25-29</strain>
    </source>
</reference>
<dbReference type="EMBL" id="CP015378">
    <property type="protein sequence ID" value="ANC77842.1"/>
    <property type="molecule type" value="Genomic_DNA"/>
</dbReference>
<dbReference type="Proteomes" id="UP000076623">
    <property type="component" value="Chromosome"/>
</dbReference>
<evidence type="ECO:0008006" key="4">
    <source>
        <dbReference type="Google" id="ProtNLM"/>
    </source>
</evidence>
<protein>
    <recommendedName>
        <fullName evidence="4">Competence protein ComG</fullName>
    </recommendedName>
</protein>
<keyword evidence="1" id="KW-1133">Transmembrane helix</keyword>
<evidence type="ECO:0000313" key="2">
    <source>
        <dbReference type="EMBL" id="ANC77842.1"/>
    </source>
</evidence>
<name>A0A160IQ39_9BACL</name>
<proteinExistence type="predicted"/>
<keyword evidence="3" id="KW-1185">Reference proteome</keyword>
<evidence type="ECO:0000313" key="3">
    <source>
        <dbReference type="Proteomes" id="UP000076623"/>
    </source>
</evidence>
<dbReference type="KEGG" id="fpn:ABE65_013955"/>
<dbReference type="RefSeq" id="WP_066396103.1">
    <property type="nucleotide sequence ID" value="NZ_CP015378.1"/>
</dbReference>
<keyword evidence="1" id="KW-0472">Membrane</keyword>
<gene>
    <name evidence="2" type="ORF">ABE65_013955</name>
</gene>
<dbReference type="AlphaFoldDB" id="A0A160IQ39"/>
<sequence length="124" mass="14402">MNERGMVYPLILSLCFIILIFFSFLTEKVASERQFVFMQEEQLRQVRLIQQGVDRALIWVEDLSVYPAERRVNVSEGILKVVFTKISGDEVMFSVEAVTTRQSTKKVKVYYNVTQKSVAKWVEG</sequence>